<evidence type="ECO:0000256" key="8">
    <source>
        <dbReference type="RuleBase" id="RU000607"/>
    </source>
</evidence>
<dbReference type="PANTHER" id="PTHR11108:SF1">
    <property type="entry name" value="FERROCHELATASE, MITOCHONDRIAL"/>
    <property type="match status" value="1"/>
</dbReference>
<dbReference type="PANTHER" id="PTHR11108">
    <property type="entry name" value="FERROCHELATASE"/>
    <property type="match status" value="1"/>
</dbReference>
<dbReference type="Gene3D" id="3.40.50.1400">
    <property type="match status" value="2"/>
</dbReference>
<feature type="binding site" evidence="7">
    <location>
        <position position="280"/>
    </location>
    <ligand>
        <name>Fe(2+)</name>
        <dbReference type="ChEBI" id="CHEBI:29033"/>
    </ligand>
</feature>
<dbReference type="GO" id="GO:0005737">
    <property type="term" value="C:cytoplasm"/>
    <property type="evidence" value="ECO:0007669"/>
    <property type="project" value="UniProtKB-SubCell"/>
</dbReference>
<dbReference type="UniPathway" id="UPA00252">
    <property type="reaction ID" value="UER00325"/>
</dbReference>
<dbReference type="InterPro" id="IPR033644">
    <property type="entry name" value="Ferrochelatase_C"/>
</dbReference>
<evidence type="ECO:0000313" key="9">
    <source>
        <dbReference type="EMBL" id="EDX78512.1"/>
    </source>
</evidence>
<evidence type="ECO:0000256" key="2">
    <source>
        <dbReference type="ARBA" id="ARBA00023004"/>
    </source>
</evidence>
<proteinExistence type="inferred from homology"/>
<dbReference type="InterPro" id="IPR001015">
    <property type="entry name" value="Ferrochelatase"/>
</dbReference>
<evidence type="ECO:0000256" key="3">
    <source>
        <dbReference type="ARBA" id="ARBA00023133"/>
    </source>
</evidence>
<dbReference type="InterPro" id="IPR033659">
    <property type="entry name" value="Ferrochelatase_N"/>
</dbReference>
<dbReference type="CDD" id="cd00419">
    <property type="entry name" value="Ferrochelatase_C"/>
    <property type="match status" value="1"/>
</dbReference>
<dbReference type="InterPro" id="IPR019772">
    <property type="entry name" value="Ferrochelatase_AS"/>
</dbReference>
<dbReference type="eggNOG" id="COG0276">
    <property type="taxonomic scope" value="Bacteria"/>
</dbReference>
<dbReference type="HOGENOM" id="CLU_018884_4_3_3"/>
<keyword evidence="4 7" id="KW-0456">Lyase</keyword>
<dbReference type="GO" id="GO:0004325">
    <property type="term" value="F:ferrochelatase activity"/>
    <property type="evidence" value="ECO:0007669"/>
    <property type="project" value="UniProtKB-UniRule"/>
</dbReference>
<comment type="function">
    <text evidence="7 8">Catalyzes the ferrous insertion into protoporphyrin IX.</text>
</comment>
<dbReference type="GO" id="GO:0006783">
    <property type="term" value="P:heme biosynthetic process"/>
    <property type="evidence" value="ECO:0007669"/>
    <property type="project" value="UniProtKB-UniRule"/>
</dbReference>
<sequence>MVAMGRVGVLLLNLGGPDNLEDVRPFLFNLFADPEIIRLPFSWMQKPLAWLISTMRAKKSQENYRQIGGGSPLRHITEAQAQALQETLKQQGQEANIYVGMRYWHPFTEEAIAHVKRDRIEHLVILPLYPQFSISTSGSSFRLLEQLWQDDAKLNQLEYTVIPSWYQEPGYLQAMADLIDQELQRFDHPDAVHIFFSAHGVPSSYVTEAGDPYQQEIEHCTDLIMQTLNRPNAHTLAYQSRVGPVEWLQPYTEDALKELGNQGVKDLLVVPISFVSEHIETLQEVDIEYREIAEEAGIHNFQRVPALNTHPIFIESLATLVVDALNTPPRTFAEVVRPSKKVKMYPQERWEWGMTTAAEVWNGRLAMIGFLALVLELISGQGPLHFVGLL</sequence>
<feature type="binding site" evidence="7">
    <location>
        <position position="199"/>
    </location>
    <ligand>
        <name>Fe(2+)</name>
        <dbReference type="ChEBI" id="CHEBI:29033"/>
    </ligand>
</feature>
<dbReference type="NCBIfam" id="TIGR00109">
    <property type="entry name" value="hemH"/>
    <property type="match status" value="1"/>
</dbReference>
<dbReference type="SUPFAM" id="SSF53800">
    <property type="entry name" value="Chelatase"/>
    <property type="match status" value="1"/>
</dbReference>
<evidence type="ECO:0000256" key="4">
    <source>
        <dbReference type="ARBA" id="ARBA00023239"/>
    </source>
</evidence>
<dbReference type="SUPFAM" id="SSF103511">
    <property type="entry name" value="Chlorophyll a-b binding protein"/>
    <property type="match status" value="1"/>
</dbReference>
<comment type="catalytic activity">
    <reaction evidence="6">
        <text>Fe-coproporphyrin III + 2 H(+) = coproporphyrin III + Fe(2+)</text>
        <dbReference type="Rhea" id="RHEA:49572"/>
        <dbReference type="ChEBI" id="CHEBI:15378"/>
        <dbReference type="ChEBI" id="CHEBI:29033"/>
        <dbReference type="ChEBI" id="CHEBI:68438"/>
        <dbReference type="ChEBI" id="CHEBI:131725"/>
        <dbReference type="EC" id="4.99.1.9"/>
    </reaction>
    <physiologicalReaction direction="right-to-left" evidence="6">
        <dbReference type="Rhea" id="RHEA:49574"/>
    </physiologicalReaction>
</comment>
<dbReference type="Proteomes" id="UP000003835">
    <property type="component" value="Unassembled WGS sequence"/>
</dbReference>
<dbReference type="Pfam" id="PF00762">
    <property type="entry name" value="Ferrochelatase"/>
    <property type="match status" value="1"/>
</dbReference>
<keyword evidence="7 8" id="KW-0963">Cytoplasm</keyword>
<dbReference type="HAMAP" id="MF_00323">
    <property type="entry name" value="Ferrochelatase"/>
    <property type="match status" value="1"/>
</dbReference>
<dbReference type="EC" id="4.98.1.1" evidence="7 8"/>
<dbReference type="GO" id="GO:0046872">
    <property type="term" value="F:metal ion binding"/>
    <property type="evidence" value="ECO:0007669"/>
    <property type="project" value="UniProtKB-KW"/>
</dbReference>
<organism evidence="9 10">
    <name type="scientific">Coleofasciculus chthonoplastes PCC 7420</name>
    <dbReference type="NCBI Taxonomy" id="118168"/>
    <lineage>
        <taxon>Bacteria</taxon>
        <taxon>Bacillati</taxon>
        <taxon>Cyanobacteriota</taxon>
        <taxon>Cyanophyceae</taxon>
        <taxon>Coleofasciculales</taxon>
        <taxon>Coleofasciculaceae</taxon>
        <taxon>Coleofasciculus</taxon>
    </lineage>
</organism>
<keyword evidence="10" id="KW-1185">Reference proteome</keyword>
<evidence type="ECO:0000256" key="6">
    <source>
        <dbReference type="ARBA" id="ARBA00024536"/>
    </source>
</evidence>
<evidence type="ECO:0000256" key="1">
    <source>
        <dbReference type="ARBA" id="ARBA00022723"/>
    </source>
</evidence>
<evidence type="ECO:0000256" key="7">
    <source>
        <dbReference type="HAMAP-Rule" id="MF_00323"/>
    </source>
</evidence>
<dbReference type="FunFam" id="3.40.50.1400:FF:000006">
    <property type="entry name" value="Ferrochelatase"/>
    <property type="match status" value="1"/>
</dbReference>
<dbReference type="EMBL" id="DS989841">
    <property type="protein sequence ID" value="EDX78512.1"/>
    <property type="molecule type" value="Genomic_DNA"/>
</dbReference>
<gene>
    <name evidence="7" type="primary">hemH</name>
    <name evidence="9" type="ORF">MC7420_7165</name>
</gene>
<name>B4VHT4_9CYAN</name>
<reference evidence="9 10" key="1">
    <citation type="submission" date="2008-07" db="EMBL/GenBank/DDBJ databases">
        <authorList>
            <person name="Tandeau de Marsac N."/>
            <person name="Ferriera S."/>
            <person name="Johnson J."/>
            <person name="Kravitz S."/>
            <person name="Beeson K."/>
            <person name="Sutton G."/>
            <person name="Rogers Y.-H."/>
            <person name="Friedman R."/>
            <person name="Frazier M."/>
            <person name="Venter J.C."/>
        </authorList>
    </citation>
    <scope>NUCLEOTIDE SEQUENCE [LARGE SCALE GENOMIC DNA]</scope>
    <source>
        <strain evidence="9 10">PCC 7420</strain>
    </source>
</reference>
<evidence type="ECO:0000313" key="10">
    <source>
        <dbReference type="Proteomes" id="UP000003835"/>
    </source>
</evidence>
<keyword evidence="5 7" id="KW-0627">Porphyrin biosynthesis</keyword>
<keyword evidence="2 7" id="KW-0408">Iron</keyword>
<comment type="subcellular location">
    <subcellularLocation>
        <location evidence="7 8">Cytoplasm</location>
    </subcellularLocation>
</comment>
<comment type="catalytic activity">
    <reaction evidence="7 8">
        <text>heme b + 2 H(+) = protoporphyrin IX + Fe(2+)</text>
        <dbReference type="Rhea" id="RHEA:22584"/>
        <dbReference type="ChEBI" id="CHEBI:15378"/>
        <dbReference type="ChEBI" id="CHEBI:29033"/>
        <dbReference type="ChEBI" id="CHEBI:57306"/>
        <dbReference type="ChEBI" id="CHEBI:60344"/>
        <dbReference type="EC" id="4.98.1.1"/>
    </reaction>
</comment>
<dbReference type="AlphaFoldDB" id="B4VHT4"/>
<dbReference type="CDD" id="cd03411">
    <property type="entry name" value="Ferrochelatase_N"/>
    <property type="match status" value="1"/>
</dbReference>
<comment type="pathway">
    <text evidence="7 8">Porphyrin-containing compound metabolism; protoheme biosynthesis; protoheme from protoporphyrin-IX: step 1/1.</text>
</comment>
<keyword evidence="3 7" id="KW-0350">Heme biosynthesis</keyword>
<accession>B4VHT4</accession>
<keyword evidence="1 7" id="KW-0479">Metal-binding</keyword>
<comment type="similarity">
    <text evidence="7 8">Belongs to the ferrochelatase family.</text>
</comment>
<dbReference type="PROSITE" id="PS00534">
    <property type="entry name" value="FERROCHELATASE"/>
    <property type="match status" value="1"/>
</dbReference>
<evidence type="ECO:0000256" key="5">
    <source>
        <dbReference type="ARBA" id="ARBA00023244"/>
    </source>
</evidence>
<protein>
    <recommendedName>
        <fullName evidence="7 8">Ferrochelatase</fullName>
        <ecNumber evidence="7 8">4.98.1.1</ecNumber>
    </recommendedName>
    <alternativeName>
        <fullName evidence="7">Heme synthase</fullName>
    </alternativeName>
    <alternativeName>
        <fullName evidence="7">Protoheme ferro-lyase</fullName>
    </alternativeName>
</protein>
<dbReference type="STRING" id="118168.MC7420_7165"/>